<gene>
    <name evidence="1" type="ORF">GDO86_007260</name>
</gene>
<dbReference type="AlphaFoldDB" id="A0A8T2IT09"/>
<evidence type="ECO:0000313" key="2">
    <source>
        <dbReference type="Proteomes" id="UP000812440"/>
    </source>
</evidence>
<accession>A0A8T2IT09</accession>
<keyword evidence="2" id="KW-1185">Reference proteome</keyword>
<organism evidence="1 2">
    <name type="scientific">Hymenochirus boettgeri</name>
    <name type="common">Congo dwarf clawed frog</name>
    <dbReference type="NCBI Taxonomy" id="247094"/>
    <lineage>
        <taxon>Eukaryota</taxon>
        <taxon>Metazoa</taxon>
        <taxon>Chordata</taxon>
        <taxon>Craniata</taxon>
        <taxon>Vertebrata</taxon>
        <taxon>Euteleostomi</taxon>
        <taxon>Amphibia</taxon>
        <taxon>Batrachia</taxon>
        <taxon>Anura</taxon>
        <taxon>Pipoidea</taxon>
        <taxon>Pipidae</taxon>
        <taxon>Pipinae</taxon>
        <taxon>Hymenochirus</taxon>
    </lineage>
</organism>
<evidence type="ECO:0000313" key="1">
    <source>
        <dbReference type="EMBL" id="KAG8436085.1"/>
    </source>
</evidence>
<name>A0A8T2IT09_9PIPI</name>
<sequence length="112" mass="12720">MRHNPLRDRDCVPTSIYPIDPFGDKMLPLRYSNYLSRPSHRLCLSASSLKESKKNKPQAFRMERTPCDLEIKSYQSQAELQEVAGNSCLSDLSVIHGPKGLTGALLMQREQQ</sequence>
<dbReference type="Proteomes" id="UP000812440">
    <property type="component" value="Chromosome 4"/>
</dbReference>
<comment type="caution">
    <text evidence="1">The sequence shown here is derived from an EMBL/GenBank/DDBJ whole genome shotgun (WGS) entry which is preliminary data.</text>
</comment>
<proteinExistence type="predicted"/>
<dbReference type="EMBL" id="JAACNH010000007">
    <property type="protein sequence ID" value="KAG8436085.1"/>
    <property type="molecule type" value="Genomic_DNA"/>
</dbReference>
<protein>
    <submittedName>
        <fullName evidence="1">Uncharacterized protein</fullName>
    </submittedName>
</protein>
<reference evidence="1" key="1">
    <citation type="thesis" date="2020" institute="ProQuest LLC" country="789 East Eisenhower Parkway, Ann Arbor, MI, USA">
        <title>Comparative Genomics and Chromosome Evolution.</title>
        <authorList>
            <person name="Mudd A.B."/>
        </authorList>
    </citation>
    <scope>NUCLEOTIDE SEQUENCE</scope>
    <source>
        <strain evidence="1">Female2</strain>
        <tissue evidence="1">Blood</tissue>
    </source>
</reference>